<gene>
    <name evidence="1" type="ORF">DLJ48_06945</name>
</gene>
<reference evidence="1 2" key="1">
    <citation type="journal article" date="2019" name="Syst. Appl. Microbiol.">
        <title>Oenococcus sicerae sp. nov., isolated from French cider.</title>
        <authorList>
            <person name="Cousin F.J."/>
            <person name="Le Guellec R."/>
            <person name="Chagnot C."/>
            <person name="Goux D."/>
            <person name="Dalmasso M."/>
            <person name="Laplace J.M."/>
            <person name="Cretenet M."/>
        </authorList>
    </citation>
    <scope>NUCLEOTIDE SEQUENCE [LARGE SCALE GENOMIC DNA]</scope>
    <source>
        <strain evidence="1 2">UCMA 15228</strain>
    </source>
</reference>
<keyword evidence="2" id="KW-1185">Reference proteome</keyword>
<evidence type="ECO:0000313" key="1">
    <source>
        <dbReference type="EMBL" id="QAS70274.1"/>
    </source>
</evidence>
<dbReference type="RefSeq" id="WP_128686744.1">
    <property type="nucleotide sequence ID" value="NZ_CP029684.2"/>
</dbReference>
<organism evidence="1 2">
    <name type="scientific">Oenococcus sicerae</name>
    <dbReference type="NCBI Taxonomy" id="2203724"/>
    <lineage>
        <taxon>Bacteria</taxon>
        <taxon>Bacillati</taxon>
        <taxon>Bacillota</taxon>
        <taxon>Bacilli</taxon>
        <taxon>Lactobacillales</taxon>
        <taxon>Lactobacillaceae</taxon>
        <taxon>Oenococcus</taxon>
    </lineage>
</organism>
<sequence length="84" mass="9548">MFTPKTTEQIIIQAVRDLPATDYRLKMMPFDDLQALTDLNEADLVTGLNNLYDCGLLFNGYIDEETGKLRRPVLGICINKLNEL</sequence>
<accession>A0ABX5QNU1</accession>
<name>A0ABX5QNU1_9LACO</name>
<evidence type="ECO:0000313" key="2">
    <source>
        <dbReference type="Proteomes" id="UP000286907"/>
    </source>
</evidence>
<protein>
    <submittedName>
        <fullName evidence="1">Uncharacterized protein</fullName>
    </submittedName>
</protein>
<dbReference type="EMBL" id="CP029684">
    <property type="protein sequence ID" value="QAS70274.1"/>
    <property type="molecule type" value="Genomic_DNA"/>
</dbReference>
<dbReference type="Proteomes" id="UP000286907">
    <property type="component" value="Chromosome"/>
</dbReference>
<proteinExistence type="predicted"/>